<feature type="region of interest" description="Disordered" evidence="1">
    <location>
        <begin position="259"/>
        <end position="289"/>
    </location>
</feature>
<dbReference type="EMBL" id="RRYP01019279">
    <property type="protein sequence ID" value="TNV73297.1"/>
    <property type="molecule type" value="Genomic_DNA"/>
</dbReference>
<dbReference type="GO" id="GO:0007031">
    <property type="term" value="P:peroxisome organization"/>
    <property type="evidence" value="ECO:0007669"/>
    <property type="project" value="InterPro"/>
</dbReference>
<dbReference type="InterPro" id="IPR006966">
    <property type="entry name" value="Peroxin-3"/>
</dbReference>
<dbReference type="Pfam" id="PF04882">
    <property type="entry name" value="Peroxin-3"/>
    <property type="match status" value="1"/>
</dbReference>
<feature type="region of interest" description="Disordered" evidence="1">
    <location>
        <begin position="362"/>
        <end position="383"/>
    </location>
</feature>
<proteinExistence type="predicted"/>
<name>A0A8J8NDP2_HALGN</name>
<dbReference type="OrthoDB" id="325502at2759"/>
<evidence type="ECO:0000313" key="2">
    <source>
        <dbReference type="EMBL" id="TNV73297.1"/>
    </source>
</evidence>
<dbReference type="AlphaFoldDB" id="A0A8J8NDP2"/>
<dbReference type="GO" id="GO:0005778">
    <property type="term" value="C:peroxisomal membrane"/>
    <property type="evidence" value="ECO:0007669"/>
    <property type="project" value="InterPro"/>
</dbReference>
<comment type="caution">
    <text evidence="2">The sequence shown here is derived from an EMBL/GenBank/DDBJ whole genome shotgun (WGS) entry which is preliminary data.</text>
</comment>
<dbReference type="Proteomes" id="UP000785679">
    <property type="component" value="Unassembled WGS sequence"/>
</dbReference>
<sequence>MMSEYNIQLAQMSLTRKVVSSVSSRPGQQTINNVASFSTPQDRLRQVGHLLYNHKFKVIFFLIFAYGCKKAYDLYQYIKPFLAIKDQLTGAAGAGGANPLAALMGGGGAGKPAEPPANQTEAQKTLYQLLEKNPHVKQMLKFFKTTARNISSTIVYQPSYLHSDLVEPFFQSTLAKSATSEPGLTPVQRLERWSHLKFTLTKQIFAQVYSTRIVNLFSIIQLSLTGQRLLAYEVTKPKKETGADDEGLKGLMQMLDGNDEEEEHKHEEGKEELTEEQKSELKEADKKQEQEQCQAFMSSSFTNLVRKVLEEQVFPLAIAQNVEHVMRIIDIKGKLCAEDFEDILGQIHDRVMGYLFKESQTLSKSNEKQQENSNDDTDSESNQRPRFGLTWLIEKIVEEYRENQEIQAQIKDNARLRDIFEEFIDMIETEYFESALFDTLDQSFHLNIRSFLLAQLSAQQHQPQAPQEESTLLSILPDPQTNPDAIFPDRTTKVPFIKVLTQINVIHQNSLIVEALKSLDFSSIPDSTATEQIESLLKLIFFEDEVFCGIPSKDLIEAASERQAAAGGLGGLGDLSKLLNMDNMDGLMKMMEQLQ</sequence>
<evidence type="ECO:0000256" key="1">
    <source>
        <dbReference type="SAM" id="MobiDB-lite"/>
    </source>
</evidence>
<organism evidence="2 3">
    <name type="scientific">Halteria grandinella</name>
    <dbReference type="NCBI Taxonomy" id="5974"/>
    <lineage>
        <taxon>Eukaryota</taxon>
        <taxon>Sar</taxon>
        <taxon>Alveolata</taxon>
        <taxon>Ciliophora</taxon>
        <taxon>Intramacronucleata</taxon>
        <taxon>Spirotrichea</taxon>
        <taxon>Stichotrichia</taxon>
        <taxon>Sporadotrichida</taxon>
        <taxon>Halteriidae</taxon>
        <taxon>Halteria</taxon>
    </lineage>
</organism>
<evidence type="ECO:0000313" key="3">
    <source>
        <dbReference type="Proteomes" id="UP000785679"/>
    </source>
</evidence>
<gene>
    <name evidence="2" type="ORF">FGO68_gene17125</name>
</gene>
<reference evidence="2" key="1">
    <citation type="submission" date="2019-06" db="EMBL/GenBank/DDBJ databases">
        <authorList>
            <person name="Zheng W."/>
        </authorList>
    </citation>
    <scope>NUCLEOTIDE SEQUENCE</scope>
    <source>
        <strain evidence="2">QDHG01</strain>
    </source>
</reference>
<keyword evidence="3" id="KW-1185">Reference proteome</keyword>
<feature type="compositionally biased region" description="Basic and acidic residues" evidence="1">
    <location>
        <begin position="263"/>
        <end position="289"/>
    </location>
</feature>
<protein>
    <submittedName>
        <fullName evidence="2">Uncharacterized protein</fullName>
    </submittedName>
</protein>
<accession>A0A8J8NDP2</accession>